<feature type="non-terminal residue" evidence="1">
    <location>
        <position position="1"/>
    </location>
</feature>
<keyword evidence="2" id="KW-1185">Reference proteome</keyword>
<sequence length="76" mass="9015">KASDELKQYNKTYYDKRHKVSTKYIVSNYVLIKDIIRKSGESQKLKPVYKPLYMVTKVLNNNIYVIQDIPGFNRSQ</sequence>
<dbReference type="EMBL" id="KQ981826">
    <property type="protein sequence ID" value="KYN35104.1"/>
    <property type="molecule type" value="Genomic_DNA"/>
</dbReference>
<dbReference type="AlphaFoldDB" id="A0A195F4U8"/>
<gene>
    <name evidence="1" type="ORF">ALC56_10574</name>
</gene>
<organism evidence="1 2">
    <name type="scientific">Trachymyrmex septentrionalis</name>
    <dbReference type="NCBI Taxonomy" id="34720"/>
    <lineage>
        <taxon>Eukaryota</taxon>
        <taxon>Metazoa</taxon>
        <taxon>Ecdysozoa</taxon>
        <taxon>Arthropoda</taxon>
        <taxon>Hexapoda</taxon>
        <taxon>Insecta</taxon>
        <taxon>Pterygota</taxon>
        <taxon>Neoptera</taxon>
        <taxon>Endopterygota</taxon>
        <taxon>Hymenoptera</taxon>
        <taxon>Apocrita</taxon>
        <taxon>Aculeata</taxon>
        <taxon>Formicoidea</taxon>
        <taxon>Formicidae</taxon>
        <taxon>Myrmicinae</taxon>
        <taxon>Trachymyrmex</taxon>
    </lineage>
</organism>
<dbReference type="Proteomes" id="UP000078541">
    <property type="component" value="Unassembled WGS sequence"/>
</dbReference>
<reference evidence="1 2" key="1">
    <citation type="submission" date="2016-03" db="EMBL/GenBank/DDBJ databases">
        <title>Trachymyrmex septentrionalis WGS genome.</title>
        <authorList>
            <person name="Nygaard S."/>
            <person name="Hu H."/>
            <person name="Boomsma J."/>
            <person name="Zhang G."/>
        </authorList>
    </citation>
    <scope>NUCLEOTIDE SEQUENCE [LARGE SCALE GENOMIC DNA]</scope>
    <source>
        <strain evidence="1">Tsep2-gDNA-1</strain>
        <tissue evidence="1">Whole body</tissue>
    </source>
</reference>
<accession>A0A195F4U8</accession>
<proteinExistence type="predicted"/>
<dbReference type="STRING" id="34720.A0A195F4U8"/>
<name>A0A195F4U8_9HYME</name>
<evidence type="ECO:0000313" key="2">
    <source>
        <dbReference type="Proteomes" id="UP000078541"/>
    </source>
</evidence>
<protein>
    <submittedName>
        <fullName evidence="1">Uncharacterized protein</fullName>
    </submittedName>
</protein>
<evidence type="ECO:0000313" key="1">
    <source>
        <dbReference type="EMBL" id="KYN35104.1"/>
    </source>
</evidence>